<evidence type="ECO:0000256" key="9">
    <source>
        <dbReference type="ARBA" id="ARBA00022840"/>
    </source>
</evidence>
<dbReference type="Pfam" id="PF01584">
    <property type="entry name" value="CheW"/>
    <property type="match status" value="1"/>
</dbReference>
<dbReference type="Gene3D" id="3.30.565.10">
    <property type="entry name" value="Histidine kinase-like ATPase, C-terminal domain"/>
    <property type="match status" value="1"/>
</dbReference>
<dbReference type="SUPFAM" id="SSF50341">
    <property type="entry name" value="CheW-like"/>
    <property type="match status" value="1"/>
</dbReference>
<evidence type="ECO:0000313" key="16">
    <source>
        <dbReference type="EMBL" id="ROP80795.1"/>
    </source>
</evidence>
<organism evidence="16 17">
    <name type="scientific">Stella humosa</name>
    <dbReference type="NCBI Taxonomy" id="94"/>
    <lineage>
        <taxon>Bacteria</taxon>
        <taxon>Pseudomonadati</taxon>
        <taxon>Pseudomonadota</taxon>
        <taxon>Alphaproteobacteria</taxon>
        <taxon>Rhodospirillales</taxon>
        <taxon>Stellaceae</taxon>
        <taxon>Stella</taxon>
    </lineage>
</organism>
<sequence length="738" mass="76885">MIEQFLLESRELLEQAVSDLLLLEKEPGNAAALESAFRAFHTLKGSAGIIDFEAMERALHAVEGALARIRAGVDTVTAQLIRDCLNALDDVARWFDAMQVDGEIPLSAEAGAAAVVRRFSGQAPGADGAPAEPADGPGEDWAQQLLARHPGAGRGARTAIRYVPDPSAFFRGQDPLAFVAGIPHLLVLELEGSAASARLDMLDPFACRLTILALTGVSPEEATRHLIAVLGETSIRTLPEEVTALPGPASTELSSAARALLEAQQAQLLTATGSEGTGLISSAMRVAANVFRSQGLGREAEAMDRLLAETGGSTGAAQAAAAIAAVVLPVADLEPEDPSNAGATATISDQRARTLRVAADKVDSLVRLTGELIVTKNAITHAALIDGGGQAGVSDPLTRALAQLSRLVGELQDVVLGIRVLPLSTVFQRFPRLVRDMAYDLGKSARLVVEGGDTEADKAIVEALFEPILHALRNSMDHGAETAEDRIAQGKPPATTIRLSGRRDGQNVVVEIADDGRGIDVDRVRAVAIARGVVSEGVAAAMPDAAAIDLVFAPGFSTASALTALSGRGVGMDVVRTTVERLGGRVGIDSRRGEGATLRLTMPFTVMVVRLVTVEAGGQVFGIPLDAVVETFMVDRSLITAIGAAEALAWRNRTLPVLALARVLGGEPPERTSGAANILIVLAGGQPAGLEVDRVCTQVDVMLQPTQGLLADIPGLAGTSVLGDGRVLIVVELEELLR</sequence>
<dbReference type="Proteomes" id="UP000278222">
    <property type="component" value="Unassembled WGS sequence"/>
</dbReference>
<name>A0A3N1KTV5_9PROT</name>
<dbReference type="EC" id="2.7.13.3" evidence="2"/>
<dbReference type="InterPro" id="IPR005467">
    <property type="entry name" value="His_kinase_dom"/>
</dbReference>
<evidence type="ECO:0000256" key="12">
    <source>
        <dbReference type="PROSITE-ProRule" id="PRU00110"/>
    </source>
</evidence>
<evidence type="ECO:0000256" key="5">
    <source>
        <dbReference type="ARBA" id="ARBA00022553"/>
    </source>
</evidence>
<dbReference type="PRINTS" id="PR00344">
    <property type="entry name" value="BCTRLSENSOR"/>
</dbReference>
<keyword evidence="9" id="KW-0067">ATP-binding</keyword>
<dbReference type="GO" id="GO:0006935">
    <property type="term" value="P:chemotaxis"/>
    <property type="evidence" value="ECO:0007669"/>
    <property type="project" value="UniProtKB-KW"/>
</dbReference>
<feature type="domain" description="Histidine kinase" evidence="13">
    <location>
        <begin position="403"/>
        <end position="606"/>
    </location>
</feature>
<dbReference type="PROSITE" id="PS50894">
    <property type="entry name" value="HPT"/>
    <property type="match status" value="1"/>
</dbReference>
<dbReference type="GO" id="GO:0005737">
    <property type="term" value="C:cytoplasm"/>
    <property type="evidence" value="ECO:0007669"/>
    <property type="project" value="InterPro"/>
</dbReference>
<evidence type="ECO:0000259" key="15">
    <source>
        <dbReference type="PROSITE" id="PS50894"/>
    </source>
</evidence>
<dbReference type="InterPro" id="IPR051315">
    <property type="entry name" value="Bact_Chemotaxis_CheA"/>
</dbReference>
<dbReference type="InterPro" id="IPR036061">
    <property type="entry name" value="CheW-like_dom_sf"/>
</dbReference>
<dbReference type="GO" id="GO:0000155">
    <property type="term" value="F:phosphorelay sensor kinase activity"/>
    <property type="evidence" value="ECO:0007669"/>
    <property type="project" value="InterPro"/>
</dbReference>
<dbReference type="SUPFAM" id="SSF47226">
    <property type="entry name" value="Histidine-containing phosphotransfer domain, HPT domain"/>
    <property type="match status" value="1"/>
</dbReference>
<evidence type="ECO:0000256" key="10">
    <source>
        <dbReference type="ARBA" id="ARBA00023012"/>
    </source>
</evidence>
<dbReference type="GO" id="GO:0005524">
    <property type="term" value="F:ATP binding"/>
    <property type="evidence" value="ECO:0007669"/>
    <property type="project" value="UniProtKB-KW"/>
</dbReference>
<dbReference type="Gene3D" id="1.10.287.560">
    <property type="entry name" value="Histidine kinase CheA-like, homodimeric domain"/>
    <property type="match status" value="1"/>
</dbReference>
<evidence type="ECO:0000256" key="8">
    <source>
        <dbReference type="ARBA" id="ARBA00022777"/>
    </source>
</evidence>
<evidence type="ECO:0000256" key="2">
    <source>
        <dbReference type="ARBA" id="ARBA00012438"/>
    </source>
</evidence>
<keyword evidence="4" id="KW-0145">Chemotaxis</keyword>
<keyword evidence="17" id="KW-1185">Reference proteome</keyword>
<dbReference type="EMBL" id="RJKX01000020">
    <property type="protein sequence ID" value="ROP80795.1"/>
    <property type="molecule type" value="Genomic_DNA"/>
</dbReference>
<evidence type="ECO:0000313" key="17">
    <source>
        <dbReference type="Proteomes" id="UP000278222"/>
    </source>
</evidence>
<evidence type="ECO:0000256" key="11">
    <source>
        <dbReference type="ARBA" id="ARBA00035100"/>
    </source>
</evidence>
<dbReference type="SUPFAM" id="SSF55874">
    <property type="entry name" value="ATPase domain of HSP90 chaperone/DNA topoisomerase II/histidine kinase"/>
    <property type="match status" value="1"/>
</dbReference>
<keyword evidence="10" id="KW-0902">Two-component regulatory system</keyword>
<evidence type="ECO:0000256" key="1">
    <source>
        <dbReference type="ARBA" id="ARBA00000085"/>
    </source>
</evidence>
<dbReference type="SMART" id="SM00387">
    <property type="entry name" value="HATPase_c"/>
    <property type="match status" value="1"/>
</dbReference>
<protein>
    <recommendedName>
        <fullName evidence="3">Chemotaxis protein CheA</fullName>
        <ecNumber evidence="2">2.7.13.3</ecNumber>
    </recommendedName>
</protein>
<dbReference type="InterPro" id="IPR003594">
    <property type="entry name" value="HATPase_dom"/>
</dbReference>
<accession>A0A3N1KTV5</accession>
<keyword evidence="5 12" id="KW-0597">Phosphoprotein</keyword>
<dbReference type="PROSITE" id="PS50109">
    <property type="entry name" value="HIS_KIN"/>
    <property type="match status" value="1"/>
</dbReference>
<feature type="domain" description="CheW-like" evidence="14">
    <location>
        <begin position="608"/>
        <end position="738"/>
    </location>
</feature>
<dbReference type="InterPro" id="IPR002545">
    <property type="entry name" value="CheW-lke_dom"/>
</dbReference>
<evidence type="ECO:0000259" key="14">
    <source>
        <dbReference type="PROSITE" id="PS50851"/>
    </source>
</evidence>
<keyword evidence="6" id="KW-0808">Transferase</keyword>
<dbReference type="PROSITE" id="PS50851">
    <property type="entry name" value="CHEW"/>
    <property type="match status" value="1"/>
</dbReference>
<dbReference type="InterPro" id="IPR036641">
    <property type="entry name" value="HPT_dom_sf"/>
</dbReference>
<dbReference type="Gene3D" id="2.30.30.40">
    <property type="entry name" value="SH3 Domains"/>
    <property type="match status" value="1"/>
</dbReference>
<dbReference type="CDD" id="cd00088">
    <property type="entry name" value="HPT"/>
    <property type="match status" value="1"/>
</dbReference>
<dbReference type="SMART" id="SM01231">
    <property type="entry name" value="H-kinase_dim"/>
    <property type="match status" value="1"/>
</dbReference>
<dbReference type="InterPro" id="IPR004105">
    <property type="entry name" value="CheA-like_dim"/>
</dbReference>
<dbReference type="SUPFAM" id="SSF47384">
    <property type="entry name" value="Homodimeric domain of signal transducing histidine kinase"/>
    <property type="match status" value="1"/>
</dbReference>
<evidence type="ECO:0000259" key="13">
    <source>
        <dbReference type="PROSITE" id="PS50109"/>
    </source>
</evidence>
<comment type="catalytic activity">
    <reaction evidence="1">
        <text>ATP + protein L-histidine = ADP + protein N-phospho-L-histidine.</text>
        <dbReference type="EC" id="2.7.13.3"/>
    </reaction>
</comment>
<dbReference type="SMART" id="SM00260">
    <property type="entry name" value="CheW"/>
    <property type="match status" value="1"/>
</dbReference>
<evidence type="ECO:0000256" key="6">
    <source>
        <dbReference type="ARBA" id="ARBA00022679"/>
    </source>
</evidence>
<dbReference type="AlphaFoldDB" id="A0A3N1KTV5"/>
<gene>
    <name evidence="16" type="ORF">EDC65_5442</name>
</gene>
<dbReference type="InterPro" id="IPR036097">
    <property type="entry name" value="HisK_dim/P_sf"/>
</dbReference>
<proteinExistence type="predicted"/>
<dbReference type="InterPro" id="IPR008207">
    <property type="entry name" value="Sig_transdc_His_kin_Hpt_dom"/>
</dbReference>
<dbReference type="InterPro" id="IPR036890">
    <property type="entry name" value="HATPase_C_sf"/>
</dbReference>
<dbReference type="PANTHER" id="PTHR43395:SF10">
    <property type="entry name" value="CHEMOTAXIS PROTEIN CHEA"/>
    <property type="match status" value="1"/>
</dbReference>
<feature type="domain" description="HPt" evidence="15">
    <location>
        <begin position="1"/>
        <end position="98"/>
    </location>
</feature>
<dbReference type="Pfam" id="PF02518">
    <property type="entry name" value="HATPase_c"/>
    <property type="match status" value="1"/>
</dbReference>
<evidence type="ECO:0000256" key="7">
    <source>
        <dbReference type="ARBA" id="ARBA00022741"/>
    </source>
</evidence>
<reference evidence="16 17" key="1">
    <citation type="submission" date="2018-11" db="EMBL/GenBank/DDBJ databases">
        <title>Genomic Encyclopedia of Type Strains, Phase IV (KMG-IV): sequencing the most valuable type-strain genomes for metagenomic binning, comparative biology and taxonomic classification.</title>
        <authorList>
            <person name="Goeker M."/>
        </authorList>
    </citation>
    <scope>NUCLEOTIDE SEQUENCE [LARGE SCALE GENOMIC DNA]</scope>
    <source>
        <strain evidence="16 17">DSM 5900</strain>
    </source>
</reference>
<feature type="modified residue" description="Phosphohistidine" evidence="12">
    <location>
        <position position="41"/>
    </location>
</feature>
<evidence type="ECO:0000256" key="3">
    <source>
        <dbReference type="ARBA" id="ARBA00021495"/>
    </source>
</evidence>
<dbReference type="SMART" id="SM00073">
    <property type="entry name" value="HPT"/>
    <property type="match status" value="1"/>
</dbReference>
<comment type="function">
    <text evidence="11">Involved in the transmission of sensory signals from the chemoreceptors to the flagellar motors. CheA is autophosphorylated; it can transfer its phosphate group to either CheB or CheY.</text>
</comment>
<dbReference type="Pfam" id="PF02895">
    <property type="entry name" value="H-kinase_dim"/>
    <property type="match status" value="1"/>
</dbReference>
<keyword evidence="7" id="KW-0547">Nucleotide-binding</keyword>
<dbReference type="InterPro" id="IPR004358">
    <property type="entry name" value="Sig_transdc_His_kin-like_C"/>
</dbReference>
<keyword evidence="8 16" id="KW-0418">Kinase</keyword>
<comment type="caution">
    <text evidence="16">The sequence shown here is derived from an EMBL/GenBank/DDBJ whole genome shotgun (WGS) entry which is preliminary data.</text>
</comment>
<dbReference type="InterPro" id="IPR037006">
    <property type="entry name" value="CheA-like_homodim_sf"/>
</dbReference>
<dbReference type="FunFam" id="3.30.565.10:FF:000016">
    <property type="entry name" value="Chemotaxis protein CheA, putative"/>
    <property type="match status" value="1"/>
</dbReference>
<dbReference type="Gene3D" id="1.20.120.160">
    <property type="entry name" value="HPT domain"/>
    <property type="match status" value="1"/>
</dbReference>
<evidence type="ECO:0000256" key="4">
    <source>
        <dbReference type="ARBA" id="ARBA00022500"/>
    </source>
</evidence>
<dbReference type="Pfam" id="PF01627">
    <property type="entry name" value="Hpt"/>
    <property type="match status" value="1"/>
</dbReference>
<dbReference type="PANTHER" id="PTHR43395">
    <property type="entry name" value="SENSOR HISTIDINE KINASE CHEA"/>
    <property type="match status" value="1"/>
</dbReference>